<feature type="region of interest" description="Disordered" evidence="2">
    <location>
        <begin position="945"/>
        <end position="1001"/>
    </location>
</feature>
<evidence type="ECO:0000313" key="4">
    <source>
        <dbReference type="EMBL" id="KAK3104573.1"/>
    </source>
</evidence>
<reference evidence="4" key="1">
    <citation type="submission" date="2019-08" db="EMBL/GenBank/DDBJ databases">
        <title>The improved chromosome-level genome for the pearl oyster Pinctada fucata martensii using PacBio sequencing and Hi-C.</title>
        <authorList>
            <person name="Zheng Z."/>
        </authorList>
    </citation>
    <scope>NUCLEOTIDE SEQUENCE</scope>
    <source>
        <strain evidence="4">ZZ-2019</strain>
        <tissue evidence="4">Adductor muscle</tissue>
    </source>
</reference>
<feature type="domain" description="Novel STAND NTPase 3" evidence="3">
    <location>
        <begin position="26"/>
        <end position="179"/>
    </location>
</feature>
<organism evidence="4 5">
    <name type="scientific">Pinctada imbricata</name>
    <name type="common">Atlantic pearl-oyster</name>
    <name type="synonym">Pinctada martensii</name>
    <dbReference type="NCBI Taxonomy" id="66713"/>
    <lineage>
        <taxon>Eukaryota</taxon>
        <taxon>Metazoa</taxon>
        <taxon>Spiralia</taxon>
        <taxon>Lophotrochozoa</taxon>
        <taxon>Mollusca</taxon>
        <taxon>Bivalvia</taxon>
        <taxon>Autobranchia</taxon>
        <taxon>Pteriomorphia</taxon>
        <taxon>Pterioida</taxon>
        <taxon>Pterioidea</taxon>
        <taxon>Pteriidae</taxon>
        <taxon>Pinctada</taxon>
    </lineage>
</organism>
<dbReference type="Proteomes" id="UP001186944">
    <property type="component" value="Unassembled WGS sequence"/>
</dbReference>
<comment type="caution">
    <text evidence="4">The sequence shown here is derived from an EMBL/GenBank/DDBJ whole genome shotgun (WGS) entry which is preliminary data.</text>
</comment>
<name>A0AA89C3M6_PINIB</name>
<dbReference type="PROSITE" id="PS50297">
    <property type="entry name" value="ANK_REP_REGION"/>
    <property type="match status" value="6"/>
</dbReference>
<feature type="compositionally biased region" description="Basic and acidic residues" evidence="2">
    <location>
        <begin position="990"/>
        <end position="1000"/>
    </location>
</feature>
<dbReference type="Pfam" id="PF00023">
    <property type="entry name" value="Ank"/>
    <property type="match status" value="2"/>
</dbReference>
<dbReference type="PROSITE" id="PS50088">
    <property type="entry name" value="ANK_REPEAT"/>
    <property type="match status" value="7"/>
</dbReference>
<keyword evidence="1" id="KW-0040">ANK repeat</keyword>
<dbReference type="InterPro" id="IPR049050">
    <property type="entry name" value="nSTAND3"/>
</dbReference>
<feature type="repeat" description="ANK" evidence="1">
    <location>
        <begin position="790"/>
        <end position="822"/>
    </location>
</feature>
<dbReference type="Gene3D" id="1.25.40.20">
    <property type="entry name" value="Ankyrin repeat-containing domain"/>
    <property type="match status" value="4"/>
</dbReference>
<dbReference type="InterPro" id="IPR036770">
    <property type="entry name" value="Ankyrin_rpt-contain_sf"/>
</dbReference>
<dbReference type="Pfam" id="PF12796">
    <property type="entry name" value="Ank_2"/>
    <property type="match status" value="3"/>
</dbReference>
<proteinExistence type="predicted"/>
<dbReference type="EMBL" id="VSWD01000004">
    <property type="protein sequence ID" value="KAK3104573.1"/>
    <property type="molecule type" value="Genomic_DNA"/>
</dbReference>
<feature type="repeat" description="ANK" evidence="1">
    <location>
        <begin position="649"/>
        <end position="685"/>
    </location>
</feature>
<feature type="repeat" description="ANK" evidence="1">
    <location>
        <begin position="546"/>
        <end position="578"/>
    </location>
</feature>
<feature type="repeat" description="ANK" evidence="1">
    <location>
        <begin position="857"/>
        <end position="889"/>
    </location>
</feature>
<dbReference type="AlphaFoldDB" id="A0AA89C3M6"/>
<feature type="repeat" description="ANK" evidence="1">
    <location>
        <begin position="823"/>
        <end position="855"/>
    </location>
</feature>
<sequence>MYKICFFFVERGKRLLEKAERSQRTFVKTKAYKHILRRLKNVNVITITGAFGSGKKTLASQLAFHYSSQKFLIIPIYDCQEISQCFDPGENQVFIINDPFGTSNLDTDALARWTKYHDDICDLVNNSVHSKMIFTCRLQVFKKEISTSSSFRILYKNAIDISYGRCKLTYRDRQSLLRRYGLFLHMPILSENFNNPAFPYFCNAAKEGKEIECNPPSIYSKEIRQLLMNDDYSFTLYLILATNNRFVRGKEDLNDIVGKYTGIIDTLRFPVRPFYNLKVEDCLDELEGSFLKETGGVYSFINETVYDILAYNAGLLSKKFAIQTCSRDFFINKLTFNSKTTKSSNLTLSLTKNDFESWFERLTFEIKRGQFLDIVFGTHFSDKVTQSLLGEKVRMLPPYELLDILKQKENQVRLMENIPEHSVYILREFPLYRGLNFLCAVLLGRHLELFGIIWNVLKMSKHYTFFDKDDLLRVAVMVGDKDSLTQIVKTVWKRTFLPILKTPMSEKMYMSFLNSFPMCISSACGHLDLVTYFHEVGFDINERYINGDRPLSYAAWLGCKKVVKYLISRNANINVQNKKGKTPLMLAVDHFQIARTLLLNGANIHLCDMNGENALMMSSGLGKMNVAYSILHFCETSDITTMVNIQKINGFTALHKACECEDKTTRNEIAKMLLQTNANPMTFDAKQRSSPLHLASAQNDRDLANSLILYGTDVNCTDIVNVTPLFIAAENGFSEMVKCLLSHGANPKIPRKTDNASPLLISAERGRLDVVKILLNWVNHEEDVNSVNHQNCTPLLMATLNNHTKVCEVLLENNADINISNHKGYHPIHVASRNGNAKLVNRLIQNRANIDPKTLEDENTPLHLAAMMGHKSVAKILLVGGADIESQNNEGLTPFVIANYMKQKDTEDLLHEFRMFGLGSFEFQTKTIESPQSLSLSLSSEVSLNQKASNSSDQHDASESSSSSISSQRKVPSRRSIADSSSHSVYYSDKGSKSIKDSHSLNETIENRAIIPLFRHKGVD</sequence>
<evidence type="ECO:0000259" key="3">
    <source>
        <dbReference type="Pfam" id="PF20720"/>
    </source>
</evidence>
<dbReference type="SMART" id="SM00248">
    <property type="entry name" value="ANK"/>
    <property type="match status" value="10"/>
</dbReference>
<dbReference type="PANTHER" id="PTHR24121">
    <property type="entry name" value="NO MECHANORECEPTOR POTENTIAL C, ISOFORM D-RELATED"/>
    <property type="match status" value="1"/>
</dbReference>
<feature type="repeat" description="ANK" evidence="1">
    <location>
        <begin position="720"/>
        <end position="752"/>
    </location>
</feature>
<accession>A0AA89C3M6</accession>
<feature type="compositionally biased region" description="Low complexity" evidence="2">
    <location>
        <begin position="959"/>
        <end position="984"/>
    </location>
</feature>
<protein>
    <recommendedName>
        <fullName evidence="3">Novel STAND NTPase 3 domain-containing protein</fullName>
    </recommendedName>
</protein>
<feature type="repeat" description="ANK" evidence="1">
    <location>
        <begin position="687"/>
        <end position="719"/>
    </location>
</feature>
<dbReference type="PANTHER" id="PTHR24121:SF23">
    <property type="entry name" value="NO MECHANORECEPTOR POTENTIAL C, ISOFORM H"/>
    <property type="match status" value="1"/>
</dbReference>
<keyword evidence="5" id="KW-1185">Reference proteome</keyword>
<dbReference type="Pfam" id="PF20720">
    <property type="entry name" value="nSTAND3"/>
    <property type="match status" value="1"/>
</dbReference>
<dbReference type="SUPFAM" id="SSF48403">
    <property type="entry name" value="Ankyrin repeat"/>
    <property type="match status" value="1"/>
</dbReference>
<evidence type="ECO:0000256" key="1">
    <source>
        <dbReference type="PROSITE-ProRule" id="PRU00023"/>
    </source>
</evidence>
<evidence type="ECO:0000256" key="2">
    <source>
        <dbReference type="SAM" id="MobiDB-lite"/>
    </source>
</evidence>
<dbReference type="InterPro" id="IPR002110">
    <property type="entry name" value="Ankyrin_rpt"/>
</dbReference>
<gene>
    <name evidence="4" type="ORF">FSP39_005194</name>
</gene>
<evidence type="ECO:0000313" key="5">
    <source>
        <dbReference type="Proteomes" id="UP001186944"/>
    </source>
</evidence>